<feature type="compositionally biased region" description="Basic and acidic residues" evidence="1">
    <location>
        <begin position="76"/>
        <end position="88"/>
    </location>
</feature>
<evidence type="ECO:0000313" key="2">
    <source>
        <dbReference type="EMBL" id="KAK1132353.1"/>
    </source>
</evidence>
<feature type="compositionally biased region" description="Acidic residues" evidence="1">
    <location>
        <begin position="89"/>
        <end position="103"/>
    </location>
</feature>
<feature type="region of interest" description="Disordered" evidence="1">
    <location>
        <begin position="32"/>
        <end position="113"/>
    </location>
</feature>
<proteinExistence type="predicted"/>
<keyword evidence="3" id="KW-1185">Reference proteome</keyword>
<accession>A0AA40G7G5</accession>
<name>A0AA40G7G5_9HYME</name>
<protein>
    <submittedName>
        <fullName evidence="2">Uncharacterized protein</fullName>
    </submittedName>
</protein>
<dbReference type="Proteomes" id="UP001177670">
    <property type="component" value="Unassembled WGS sequence"/>
</dbReference>
<evidence type="ECO:0000313" key="3">
    <source>
        <dbReference type="Proteomes" id="UP001177670"/>
    </source>
</evidence>
<sequence length="131" mass="14523">MDEARTWLDELSVAGLSSDVSAPEMECRCERNAAAAKGCEQNRAEPRRTDGEEGRGGGGGERARSPRAHVLCRSEGGSRRTDREIHDNDNDDDDEDDDDDDDDRFGPTLWFVMSPPAGKNSVAWFYVSERS</sequence>
<feature type="compositionally biased region" description="Basic and acidic residues" evidence="1">
    <location>
        <begin position="40"/>
        <end position="55"/>
    </location>
</feature>
<gene>
    <name evidence="2" type="ORF">K0M31_016461</name>
</gene>
<reference evidence="2" key="1">
    <citation type="submission" date="2021-10" db="EMBL/GenBank/DDBJ databases">
        <title>Melipona bicolor Genome sequencing and assembly.</title>
        <authorList>
            <person name="Araujo N.S."/>
            <person name="Arias M.C."/>
        </authorList>
    </citation>
    <scope>NUCLEOTIDE SEQUENCE</scope>
    <source>
        <strain evidence="2">USP_2M_L1-L4_2017</strain>
        <tissue evidence="2">Whole body</tissue>
    </source>
</reference>
<comment type="caution">
    <text evidence="2">The sequence shown here is derived from an EMBL/GenBank/DDBJ whole genome shotgun (WGS) entry which is preliminary data.</text>
</comment>
<evidence type="ECO:0000256" key="1">
    <source>
        <dbReference type="SAM" id="MobiDB-lite"/>
    </source>
</evidence>
<organism evidence="2 3">
    <name type="scientific">Melipona bicolor</name>
    <dbReference type="NCBI Taxonomy" id="60889"/>
    <lineage>
        <taxon>Eukaryota</taxon>
        <taxon>Metazoa</taxon>
        <taxon>Ecdysozoa</taxon>
        <taxon>Arthropoda</taxon>
        <taxon>Hexapoda</taxon>
        <taxon>Insecta</taxon>
        <taxon>Pterygota</taxon>
        <taxon>Neoptera</taxon>
        <taxon>Endopterygota</taxon>
        <taxon>Hymenoptera</taxon>
        <taxon>Apocrita</taxon>
        <taxon>Aculeata</taxon>
        <taxon>Apoidea</taxon>
        <taxon>Anthophila</taxon>
        <taxon>Apidae</taxon>
        <taxon>Melipona</taxon>
    </lineage>
</organism>
<dbReference type="AlphaFoldDB" id="A0AA40G7G5"/>
<dbReference type="EMBL" id="JAHYIQ010000005">
    <property type="protein sequence ID" value="KAK1132353.1"/>
    <property type="molecule type" value="Genomic_DNA"/>
</dbReference>